<proteinExistence type="inferred from homology"/>
<dbReference type="InterPro" id="IPR007353">
    <property type="entry name" value="DUF421"/>
</dbReference>
<evidence type="ECO:0000256" key="3">
    <source>
        <dbReference type="ARBA" id="ARBA00022475"/>
    </source>
</evidence>
<evidence type="ECO:0000256" key="4">
    <source>
        <dbReference type="ARBA" id="ARBA00022692"/>
    </source>
</evidence>
<protein>
    <submittedName>
        <fullName evidence="9">DUF421 domain-containing protein</fullName>
    </submittedName>
</protein>
<dbReference type="PANTHER" id="PTHR34582">
    <property type="entry name" value="UPF0702 TRANSMEMBRANE PROTEIN YCAP"/>
    <property type="match status" value="1"/>
</dbReference>
<evidence type="ECO:0000259" key="8">
    <source>
        <dbReference type="Pfam" id="PF04239"/>
    </source>
</evidence>
<dbReference type="Pfam" id="PF04239">
    <property type="entry name" value="DUF421"/>
    <property type="match status" value="1"/>
</dbReference>
<comment type="subcellular location">
    <subcellularLocation>
        <location evidence="1">Cell membrane</location>
        <topology evidence="1">Multi-pass membrane protein</topology>
    </subcellularLocation>
</comment>
<name>A0ABW9JJN7_9SPHI</name>
<feature type="transmembrane region" description="Helical" evidence="7">
    <location>
        <begin position="73"/>
        <end position="94"/>
    </location>
</feature>
<comment type="caution">
    <text evidence="9">The sequence shown here is derived from an EMBL/GenBank/DDBJ whole genome shotgun (WGS) entry which is preliminary data.</text>
</comment>
<evidence type="ECO:0000256" key="6">
    <source>
        <dbReference type="ARBA" id="ARBA00023136"/>
    </source>
</evidence>
<evidence type="ECO:0000256" key="2">
    <source>
        <dbReference type="ARBA" id="ARBA00006448"/>
    </source>
</evidence>
<keyword evidence="3" id="KW-1003">Cell membrane</keyword>
<keyword evidence="4 7" id="KW-0812">Transmembrane</keyword>
<feature type="transmembrane region" description="Helical" evidence="7">
    <location>
        <begin position="47"/>
        <end position="67"/>
    </location>
</feature>
<dbReference type="RefSeq" id="WP_138731226.1">
    <property type="nucleotide sequence ID" value="NZ_SRMP02000029.1"/>
</dbReference>
<evidence type="ECO:0000313" key="9">
    <source>
        <dbReference type="EMBL" id="MFN0292650.1"/>
    </source>
</evidence>
<organism evidence="9 10">
    <name type="scientific">Pedobacter helvus</name>
    <dbReference type="NCBI Taxonomy" id="2563444"/>
    <lineage>
        <taxon>Bacteria</taxon>
        <taxon>Pseudomonadati</taxon>
        <taxon>Bacteroidota</taxon>
        <taxon>Sphingobacteriia</taxon>
        <taxon>Sphingobacteriales</taxon>
        <taxon>Sphingobacteriaceae</taxon>
        <taxon>Pedobacter</taxon>
    </lineage>
</organism>
<dbReference type="Proteomes" id="UP001517367">
    <property type="component" value="Unassembled WGS sequence"/>
</dbReference>
<sequence length="229" mass="25798">MLNYFEKILIGDEDWNFIPEIMLRTLLMYLVVLIGLRILGKRGIKQLSIFELVVIISLGSAAGDPMFYREVGIISAIAVFSVVILAYKITSYFVSKSKKVETLLEGSCTCVIENGRFAIENFKKEALAQDEFFAELRLKSISHLGQVKLAILETSGSISLFFYPDADVKNGLPILPALFVDQKHEIKYKDYYSCAFCGVTELLEPTVNAICKCCKRNKWVKSIDIVRIG</sequence>
<keyword evidence="10" id="KW-1185">Reference proteome</keyword>
<gene>
    <name evidence="9" type="ORF">E5L68_014715</name>
</gene>
<keyword evidence="5 7" id="KW-1133">Transmembrane helix</keyword>
<evidence type="ECO:0000256" key="7">
    <source>
        <dbReference type="SAM" id="Phobius"/>
    </source>
</evidence>
<feature type="transmembrane region" description="Helical" evidence="7">
    <location>
        <begin position="21"/>
        <end position="40"/>
    </location>
</feature>
<dbReference type="PANTHER" id="PTHR34582:SF6">
    <property type="entry name" value="UPF0702 TRANSMEMBRANE PROTEIN YCAP"/>
    <property type="match status" value="1"/>
</dbReference>
<evidence type="ECO:0000256" key="5">
    <source>
        <dbReference type="ARBA" id="ARBA00022989"/>
    </source>
</evidence>
<dbReference type="EMBL" id="SRMP02000029">
    <property type="protein sequence ID" value="MFN0292650.1"/>
    <property type="molecule type" value="Genomic_DNA"/>
</dbReference>
<dbReference type="InterPro" id="IPR023090">
    <property type="entry name" value="UPF0702_alpha/beta_dom_sf"/>
</dbReference>
<comment type="similarity">
    <text evidence="2">Belongs to the UPF0702 family.</text>
</comment>
<accession>A0ABW9JJN7</accession>
<evidence type="ECO:0000313" key="10">
    <source>
        <dbReference type="Proteomes" id="UP001517367"/>
    </source>
</evidence>
<dbReference type="Gene3D" id="3.30.240.20">
    <property type="entry name" value="bsu07140 like domains"/>
    <property type="match status" value="1"/>
</dbReference>
<keyword evidence="6 7" id="KW-0472">Membrane</keyword>
<feature type="domain" description="YetF C-terminal" evidence="8">
    <location>
        <begin position="96"/>
        <end position="165"/>
    </location>
</feature>
<reference evidence="9 10" key="1">
    <citation type="submission" date="2024-12" db="EMBL/GenBank/DDBJ databases">
        <authorList>
            <person name="Hu S."/>
        </authorList>
    </citation>
    <scope>NUCLEOTIDE SEQUENCE [LARGE SCALE GENOMIC DNA]</scope>
    <source>
        <strain evidence="9 10">P-25</strain>
    </source>
</reference>
<evidence type="ECO:0000256" key="1">
    <source>
        <dbReference type="ARBA" id="ARBA00004651"/>
    </source>
</evidence>